<evidence type="ECO:0000313" key="3">
    <source>
        <dbReference type="Proteomes" id="UP000198729"/>
    </source>
</evidence>
<dbReference type="InterPro" id="IPR012938">
    <property type="entry name" value="Glc/Sorbosone_DH"/>
</dbReference>
<protein>
    <submittedName>
        <fullName evidence="2">Soluble aldose sugar dehydrogenase YliI</fullName>
        <ecNumber evidence="2">1.1.5.-</ecNumber>
    </submittedName>
</protein>
<name>A0A1G5SHU3_9PROT</name>
<dbReference type="GO" id="GO:0016491">
    <property type="term" value="F:oxidoreductase activity"/>
    <property type="evidence" value="ECO:0007669"/>
    <property type="project" value="UniProtKB-KW"/>
</dbReference>
<organism evidence="2 3">
    <name type="scientific">Nitrosomonas mobilis</name>
    <dbReference type="NCBI Taxonomy" id="51642"/>
    <lineage>
        <taxon>Bacteria</taxon>
        <taxon>Pseudomonadati</taxon>
        <taxon>Pseudomonadota</taxon>
        <taxon>Betaproteobacteria</taxon>
        <taxon>Nitrosomonadales</taxon>
        <taxon>Nitrosomonadaceae</taxon>
        <taxon>Nitrosomonas</taxon>
    </lineage>
</organism>
<evidence type="ECO:0000259" key="1">
    <source>
        <dbReference type="Pfam" id="PF07995"/>
    </source>
</evidence>
<dbReference type="EMBL" id="FMWO01000055">
    <property type="protein sequence ID" value="SCZ85949.1"/>
    <property type="molecule type" value="Genomic_DNA"/>
</dbReference>
<accession>A0A1G5SHU3</accession>
<dbReference type="InterPro" id="IPR011042">
    <property type="entry name" value="6-blade_b-propeller_TolB-like"/>
</dbReference>
<dbReference type="AlphaFoldDB" id="A0A1G5SHU3"/>
<dbReference type="Gene3D" id="2.120.10.30">
    <property type="entry name" value="TolB, C-terminal domain"/>
    <property type="match status" value="1"/>
</dbReference>
<dbReference type="EC" id="1.1.5.-" evidence="2"/>
<dbReference type="Proteomes" id="UP000198729">
    <property type="component" value="Unassembled WGS sequence"/>
</dbReference>
<proteinExistence type="predicted"/>
<gene>
    <name evidence="2" type="primary">yliI</name>
    <name evidence="2" type="ORF">NSMM_470018</name>
</gene>
<reference evidence="2 3" key="1">
    <citation type="submission" date="2016-10" db="EMBL/GenBank/DDBJ databases">
        <authorList>
            <person name="de Groot N.N."/>
        </authorList>
    </citation>
    <scope>NUCLEOTIDE SEQUENCE [LARGE SCALE GENOMIC DNA]</scope>
    <source>
        <strain evidence="2">1</strain>
    </source>
</reference>
<dbReference type="STRING" id="51642.NSMM_470018"/>
<sequence length="418" mass="46384">MLLRRQALVVLVLSPIHPRSNASLTLIISASDCIWFYLESILNKSLGGRIVLVVFSWCLAISTPFSQPLSSAFEIKTVAAGLSFPWGMAFLPDGRLLVTERIGRLRIISATGEVSAPLKGTPAVLNEKQGGLLDVVIDPDFARNSLVYLSYAEPQEQLAGTAVARARLDVDGLMLKDLQVVFRQFPKTRGAQHFGSRLVFAPDGNLFITLGDRWDFMQEAQQINNHFGKLVRIRPNGSIPESNPFMDDPQAKPEIWSYGHRNMQGAAIHPQTGKLWIHEHGPRGGDEINIPESGKNYGWPYASYGMHYWMVPIKDEHAEQGFEEPIHHWTPSIAPSGMVFYTGDLFPVWKGNLFIGALAGMQLVRLVLDGQKVVAEEPLLKGMARIRDVEQGPDGALYLLTDEANGKLLKLIPEKTLQ</sequence>
<evidence type="ECO:0000313" key="2">
    <source>
        <dbReference type="EMBL" id="SCZ85949.1"/>
    </source>
</evidence>
<keyword evidence="3" id="KW-1185">Reference proteome</keyword>
<dbReference type="InterPro" id="IPR011041">
    <property type="entry name" value="Quinoprot_gluc/sorb_DH_b-prop"/>
</dbReference>
<dbReference type="Pfam" id="PF07995">
    <property type="entry name" value="GSDH"/>
    <property type="match status" value="1"/>
</dbReference>
<dbReference type="SUPFAM" id="SSF50952">
    <property type="entry name" value="Soluble quinoprotein glucose dehydrogenase"/>
    <property type="match status" value="1"/>
</dbReference>
<dbReference type="PANTHER" id="PTHR19328:SF75">
    <property type="entry name" value="ALDOSE SUGAR DEHYDROGENASE YLII"/>
    <property type="match status" value="1"/>
</dbReference>
<keyword evidence="2" id="KW-0560">Oxidoreductase</keyword>
<dbReference type="PANTHER" id="PTHR19328">
    <property type="entry name" value="HEDGEHOG-INTERACTING PROTEIN"/>
    <property type="match status" value="1"/>
</dbReference>
<feature type="domain" description="Glucose/Sorbosone dehydrogenase" evidence="1">
    <location>
        <begin position="83"/>
        <end position="410"/>
    </location>
</feature>